<keyword evidence="3" id="KW-0813">Transport</keyword>
<evidence type="ECO:0000256" key="6">
    <source>
        <dbReference type="ARBA" id="ARBA00023136"/>
    </source>
</evidence>
<dbReference type="Pfam" id="PF03595">
    <property type="entry name" value="SLAC1"/>
    <property type="match status" value="1"/>
</dbReference>
<feature type="transmembrane region" description="Helical" evidence="8">
    <location>
        <begin position="248"/>
        <end position="266"/>
    </location>
</feature>
<dbReference type="CDD" id="cd09317">
    <property type="entry name" value="TDT_Mae1_like"/>
    <property type="match status" value="1"/>
</dbReference>
<dbReference type="PANTHER" id="PTHR31162">
    <property type="entry name" value="MALIC ACID TRANSPORT PROTEIN-RELATED"/>
    <property type="match status" value="1"/>
</dbReference>
<evidence type="ECO:0000256" key="1">
    <source>
        <dbReference type="ARBA" id="ARBA00004141"/>
    </source>
</evidence>
<evidence type="ECO:0000256" key="7">
    <source>
        <dbReference type="SAM" id="MobiDB-lite"/>
    </source>
</evidence>
<evidence type="ECO:0000256" key="5">
    <source>
        <dbReference type="ARBA" id="ARBA00022989"/>
    </source>
</evidence>
<dbReference type="GO" id="GO:0015366">
    <property type="term" value="F:malate:proton symporter activity"/>
    <property type="evidence" value="ECO:0007669"/>
    <property type="project" value="EnsemblFungi"/>
</dbReference>
<dbReference type="AlphaFoldDB" id="B6JXU3"/>
<feature type="transmembrane region" description="Helical" evidence="8">
    <location>
        <begin position="327"/>
        <end position="346"/>
    </location>
</feature>
<dbReference type="PANTHER" id="PTHR31162:SF0">
    <property type="entry name" value="MALIC ACID TRANSPORT PROTEIN"/>
    <property type="match status" value="1"/>
</dbReference>
<dbReference type="eggNOG" id="ENOG502QV03">
    <property type="taxonomic scope" value="Eukaryota"/>
</dbReference>
<sequence length="450" mass="50551">MSSETPTYSSWASQRYNELIAWNVKGPRLPIAQRLKHFTWSWFTCTMATGGVGMILASLPYRFTGLNTIGKVVFIFQVVLLAIFCSAMAFRFIRYPETFKKSIYHHLEKLFIGTFLLSMSTFIDMLAAYGYPSTGEWMVYLIRIFYWMYFAVSFVYAIFAFATTFHMHPYTLETASPAWILPIFPAMISGAVAGTVAFTQPPHQLKNLVVCGIMFQGLGFWVYIMLFAVNMLKLFTKGMMGASERPGLFMFVGPPAYTGLALIGMGKTAMDSKISMFSATPVSSEHLAFMCTFMALFMWGLAAWCYCVAMVCFAAGFMSRAPIQFKLGWFAFIFPVVGFVNVTMKIGEMIDSAAFKIFGHVIGAMLAIQWMFVMFFMVRAVLLQEIMYPGRDEDVKTPPGATPPPTLVTSPLSFASLQDVKDGHPIQVTVSRTRDRSKQHMSQGSDEEKI</sequence>
<feature type="transmembrane region" description="Helical" evidence="8">
    <location>
        <begin position="110"/>
        <end position="132"/>
    </location>
</feature>
<evidence type="ECO:0000313" key="10">
    <source>
        <dbReference type="JaponicusDB" id="SJAG_01406"/>
    </source>
</evidence>
<feature type="transmembrane region" description="Helical" evidence="8">
    <location>
        <begin position="178"/>
        <end position="198"/>
    </location>
</feature>
<keyword evidence="4 8" id="KW-0812">Transmembrane</keyword>
<dbReference type="GO" id="GO:0097434">
    <property type="term" value="F:succinate:proton symporter activity"/>
    <property type="evidence" value="ECO:0007669"/>
    <property type="project" value="EnsemblFungi"/>
</dbReference>
<dbReference type="VEuPathDB" id="FungiDB:SJAG_01406"/>
<gene>
    <name evidence="10" type="primary">mae1</name>
    <name evidence="9" type="ORF">SJAG_01406</name>
</gene>
<dbReference type="HOGENOM" id="CLU_030057_2_0_1"/>
<reference evidence="9 11" key="1">
    <citation type="journal article" date="2011" name="Science">
        <title>Comparative functional genomics of the fission yeasts.</title>
        <authorList>
            <person name="Rhind N."/>
            <person name="Chen Z."/>
            <person name="Yassour M."/>
            <person name="Thompson D.A."/>
            <person name="Haas B.J."/>
            <person name="Habib N."/>
            <person name="Wapinski I."/>
            <person name="Roy S."/>
            <person name="Lin M.F."/>
            <person name="Heiman D.I."/>
            <person name="Young S.K."/>
            <person name="Furuya K."/>
            <person name="Guo Y."/>
            <person name="Pidoux A."/>
            <person name="Chen H.M."/>
            <person name="Robbertse B."/>
            <person name="Goldberg J.M."/>
            <person name="Aoki K."/>
            <person name="Bayne E.H."/>
            <person name="Berlin A.M."/>
            <person name="Desjardins C.A."/>
            <person name="Dobbs E."/>
            <person name="Dukaj L."/>
            <person name="Fan L."/>
            <person name="FitzGerald M.G."/>
            <person name="French C."/>
            <person name="Gujja S."/>
            <person name="Hansen K."/>
            <person name="Keifenheim D."/>
            <person name="Levin J.Z."/>
            <person name="Mosher R.A."/>
            <person name="Mueller C.A."/>
            <person name="Pfiffner J."/>
            <person name="Priest M."/>
            <person name="Russ C."/>
            <person name="Smialowska A."/>
            <person name="Swoboda P."/>
            <person name="Sykes S.M."/>
            <person name="Vaughn M."/>
            <person name="Vengrova S."/>
            <person name="Yoder R."/>
            <person name="Zeng Q."/>
            <person name="Allshire R."/>
            <person name="Baulcombe D."/>
            <person name="Birren B.W."/>
            <person name="Brown W."/>
            <person name="Ekwall K."/>
            <person name="Kellis M."/>
            <person name="Leatherwood J."/>
            <person name="Levin H."/>
            <person name="Margalit H."/>
            <person name="Martienssen R."/>
            <person name="Nieduszynski C.A."/>
            <person name="Spatafora J.W."/>
            <person name="Friedman N."/>
            <person name="Dalgaard J.Z."/>
            <person name="Baumann P."/>
            <person name="Niki H."/>
            <person name="Regev A."/>
            <person name="Nusbaum C."/>
        </authorList>
    </citation>
    <scope>NUCLEOTIDE SEQUENCE [LARGE SCALE GENOMIC DNA]</scope>
    <source>
        <strain evidence="11">yFS275 / FY16936</strain>
    </source>
</reference>
<dbReference type="RefSeq" id="XP_002172654.1">
    <property type="nucleotide sequence ID" value="XM_002172618.2"/>
</dbReference>
<keyword evidence="5 8" id="KW-1133">Transmembrane helix</keyword>
<proteinExistence type="inferred from homology"/>
<dbReference type="InterPro" id="IPR011552">
    <property type="entry name" value="TehA/Mae1"/>
</dbReference>
<dbReference type="OrthoDB" id="2901184at2759"/>
<evidence type="ECO:0000313" key="9">
    <source>
        <dbReference type="EMBL" id="EEB06361.1"/>
    </source>
</evidence>
<keyword evidence="6 8" id="KW-0472">Membrane</keyword>
<dbReference type="GO" id="GO:0098715">
    <property type="term" value="P:malonic acid import across plasma membrane"/>
    <property type="evidence" value="ECO:0007669"/>
    <property type="project" value="EnsemblFungi"/>
</dbReference>
<dbReference type="InterPro" id="IPR038665">
    <property type="entry name" value="Voltage-dep_anion_channel_sf"/>
</dbReference>
<dbReference type="GO" id="GO:1901239">
    <property type="term" value="F:malonate(1-) transmembrane transporter activity"/>
    <property type="evidence" value="ECO:0007669"/>
    <property type="project" value="EnsemblFungi"/>
</dbReference>
<dbReference type="Gene3D" id="1.50.10.150">
    <property type="entry name" value="Voltage-dependent anion channel"/>
    <property type="match status" value="1"/>
</dbReference>
<protein>
    <submittedName>
        <fullName evidence="9">Malic acid transporter Mae1</fullName>
    </submittedName>
</protein>
<feature type="transmembrane region" description="Helical" evidence="8">
    <location>
        <begin position="144"/>
        <end position="166"/>
    </location>
</feature>
<evidence type="ECO:0000313" key="11">
    <source>
        <dbReference type="Proteomes" id="UP000001744"/>
    </source>
</evidence>
<dbReference type="GO" id="GO:0098720">
    <property type="term" value="P:succinate import across plasma membrane"/>
    <property type="evidence" value="ECO:0007669"/>
    <property type="project" value="EnsemblFungi"/>
</dbReference>
<name>B6JXU3_SCHJY</name>
<organism evidence="9 11">
    <name type="scientific">Schizosaccharomyces japonicus (strain yFS275 / FY16936)</name>
    <name type="common">Fission yeast</name>
    <dbReference type="NCBI Taxonomy" id="402676"/>
    <lineage>
        <taxon>Eukaryota</taxon>
        <taxon>Fungi</taxon>
        <taxon>Dikarya</taxon>
        <taxon>Ascomycota</taxon>
        <taxon>Taphrinomycotina</taxon>
        <taxon>Schizosaccharomycetes</taxon>
        <taxon>Schizosaccharomycetales</taxon>
        <taxon>Schizosaccharomycetaceae</taxon>
        <taxon>Schizosaccharomyces</taxon>
    </lineage>
</organism>
<feature type="transmembrane region" description="Helical" evidence="8">
    <location>
        <begin position="38"/>
        <end position="57"/>
    </location>
</feature>
<evidence type="ECO:0000256" key="2">
    <source>
        <dbReference type="ARBA" id="ARBA00008566"/>
    </source>
</evidence>
<dbReference type="EMBL" id="KE651168">
    <property type="protein sequence ID" value="EEB06361.1"/>
    <property type="molecule type" value="Genomic_DNA"/>
</dbReference>
<feature type="transmembrane region" description="Helical" evidence="8">
    <location>
        <begin position="358"/>
        <end position="382"/>
    </location>
</feature>
<dbReference type="GO" id="GO:0022857">
    <property type="term" value="F:transmembrane transporter activity"/>
    <property type="evidence" value="ECO:0000318"/>
    <property type="project" value="GO_Central"/>
</dbReference>
<dbReference type="GO" id="GO:0016020">
    <property type="term" value="C:membrane"/>
    <property type="evidence" value="ECO:0007669"/>
    <property type="project" value="UniProtKB-SubCell"/>
</dbReference>
<dbReference type="OMA" id="LPCREHR"/>
<feature type="transmembrane region" description="Helical" evidence="8">
    <location>
        <begin position="286"/>
        <end position="315"/>
    </location>
</feature>
<accession>B6JXU3</accession>
<keyword evidence="11" id="KW-1185">Reference proteome</keyword>
<evidence type="ECO:0000256" key="4">
    <source>
        <dbReference type="ARBA" id="ARBA00022692"/>
    </source>
</evidence>
<dbReference type="InterPro" id="IPR030185">
    <property type="entry name" value="Mae1"/>
</dbReference>
<dbReference type="GeneID" id="7048154"/>
<comment type="subcellular location">
    <subcellularLocation>
        <location evidence="1">Membrane</location>
        <topology evidence="1">Multi-pass membrane protein</topology>
    </subcellularLocation>
</comment>
<dbReference type="STRING" id="402676.B6JXU3"/>
<feature type="transmembrane region" description="Helical" evidence="8">
    <location>
        <begin position="69"/>
        <end position="90"/>
    </location>
</feature>
<dbReference type="GO" id="GO:0098714">
    <property type="term" value="P:malate import across plasma membrane"/>
    <property type="evidence" value="ECO:0007669"/>
    <property type="project" value="EnsemblFungi"/>
</dbReference>
<evidence type="ECO:0000256" key="8">
    <source>
        <dbReference type="SAM" id="Phobius"/>
    </source>
</evidence>
<dbReference type="NCBIfam" id="TIGR00816">
    <property type="entry name" value="tdt"/>
    <property type="match status" value="1"/>
</dbReference>
<dbReference type="JaponicusDB" id="SJAG_01406">
    <property type="gene designation" value="mae1"/>
</dbReference>
<dbReference type="Proteomes" id="UP000001744">
    <property type="component" value="Unassembled WGS sequence"/>
</dbReference>
<evidence type="ECO:0000256" key="3">
    <source>
        <dbReference type="ARBA" id="ARBA00022448"/>
    </source>
</evidence>
<dbReference type="InterPro" id="IPR004695">
    <property type="entry name" value="SLAC1/Mae1/Ssu1/TehA"/>
</dbReference>
<comment type="similarity">
    <text evidence="2">Belongs to the tellurite-resistance/dicarboxylate transporter (TDT) family.</text>
</comment>
<feature type="region of interest" description="Disordered" evidence="7">
    <location>
        <begin position="419"/>
        <end position="450"/>
    </location>
</feature>